<dbReference type="PROSITE" id="PS50156">
    <property type="entry name" value="SSD"/>
    <property type="match status" value="1"/>
</dbReference>
<sequence>MAPASDDTDRFPVVPTREAFDDTSGNAFERLIFNHRGLLLLLFALVSALFGWQATKLEVSASFERMLPASHPYIRNFLDNRDGLRGLGNQLRVVVENTDGDIFDTQYLKTLAAVNDAIYLTPGVDRPWIKSLWTPLLRWSEVTEDGMRGGPVMPERFDGSPPKIEELRRNLALSGAVGRIVATDFKSSLIVVPLLDRYADSGQPIDYLALSRTLESKVREAGHPKVRIYIVGFGKLMGDLIEGLRAVLGYFVLSVTIAALLMGLYTRCWRSTTVLVAVALLGVVWLLGCMRLLGRALDPYSVLVPFLLFAIGLSHGAQKMNGIMQDVARGTHKYVAARYTFRRLFVAGLTALLTNVVGFLVLMLIDIPVIRDLALMTSLGVTGLIFTKLVLIPVLLSYTGVSARAAARTLQQDADGRPTARIWQALVALTGRRAALGAIAASLLLVTGAFALRAQLKFGDLDAGAPELRPDSRYNLDNAYITRHYGLSSDQFAVMVKTPPSQCDGHAVLVDADRLGWELEHVPGVKAVASFAEQIKRVQAATREGYFKWETVARDDGSRGYTSARVLQDNPDTMNPSCAVFPVVAYLADHKADTLARVLTVAETFALAHDRPGVAFLPAAGSAGIEAVTNVVVRESLYRMHLLLYLAVVALCFVTFRSWRAVVVAVIPLLITSLLCEAIMVLLGIGIKVATLPVVALGVGVGVDYALYLLSIQLHCQRQGRSLAEAYAASLAFTGKVVAFVGLTMAAGVITWAFSPIKFQADMGILLAFMFLWNMVGALVLIPALSHFLLNPRQHRVETADGALAGPSAPATPANDDPPPRAADQRAAA</sequence>
<comment type="caution">
    <text evidence="9">The sequence shown here is derived from an EMBL/GenBank/DDBJ whole genome shotgun (WGS) entry which is preliminary data.</text>
</comment>
<evidence type="ECO:0000313" key="9">
    <source>
        <dbReference type="EMBL" id="NRF71998.1"/>
    </source>
</evidence>
<dbReference type="Gene3D" id="1.20.1640.10">
    <property type="entry name" value="Multidrug efflux transporter AcrB transmembrane domain"/>
    <property type="match status" value="2"/>
</dbReference>
<evidence type="ECO:0000256" key="4">
    <source>
        <dbReference type="ARBA" id="ARBA00022989"/>
    </source>
</evidence>
<feature type="transmembrane region" description="Helical" evidence="7">
    <location>
        <begin position="731"/>
        <end position="754"/>
    </location>
</feature>
<dbReference type="InterPro" id="IPR004869">
    <property type="entry name" value="MMPL_dom"/>
</dbReference>
<keyword evidence="2" id="KW-1003">Cell membrane</keyword>
<reference evidence="9 10" key="1">
    <citation type="submission" date="2020-05" db="EMBL/GenBank/DDBJ databases">
        <title>Aquincola sp. isolate from soil.</title>
        <authorList>
            <person name="Han J."/>
            <person name="Kim D.-U."/>
        </authorList>
    </citation>
    <scope>NUCLEOTIDE SEQUENCE [LARGE SCALE GENOMIC DNA]</scope>
    <source>
        <strain evidence="9 10">S2</strain>
    </source>
</reference>
<organism evidence="9 10">
    <name type="scientific">Pseudaquabacterium terrae</name>
    <dbReference type="NCBI Taxonomy" id="2732868"/>
    <lineage>
        <taxon>Bacteria</taxon>
        <taxon>Pseudomonadati</taxon>
        <taxon>Pseudomonadota</taxon>
        <taxon>Betaproteobacteria</taxon>
        <taxon>Burkholderiales</taxon>
        <taxon>Sphaerotilaceae</taxon>
        <taxon>Pseudaquabacterium</taxon>
    </lineage>
</organism>
<dbReference type="PANTHER" id="PTHR33406:SF10">
    <property type="entry name" value="SSD DOMAIN-CONTAINING PROTEIN"/>
    <property type="match status" value="1"/>
</dbReference>
<gene>
    <name evidence="9" type="ORF">HLB44_33940</name>
</gene>
<feature type="transmembrane region" description="Helical" evidence="7">
    <location>
        <begin position="637"/>
        <end position="656"/>
    </location>
</feature>
<dbReference type="PANTHER" id="PTHR33406">
    <property type="entry name" value="MEMBRANE PROTEIN MJ1562-RELATED"/>
    <property type="match status" value="1"/>
</dbReference>
<evidence type="ECO:0000259" key="8">
    <source>
        <dbReference type="PROSITE" id="PS50156"/>
    </source>
</evidence>
<dbReference type="EMBL" id="JABRWJ010000016">
    <property type="protein sequence ID" value="NRF71998.1"/>
    <property type="molecule type" value="Genomic_DNA"/>
</dbReference>
<name>A0ABX2ETM2_9BURK</name>
<feature type="domain" description="SSD" evidence="8">
    <location>
        <begin position="272"/>
        <end position="398"/>
    </location>
</feature>
<dbReference type="InterPro" id="IPR000731">
    <property type="entry name" value="SSD"/>
</dbReference>
<feature type="transmembrane region" description="Helical" evidence="7">
    <location>
        <begin position="663"/>
        <end position="685"/>
    </location>
</feature>
<feature type="transmembrane region" description="Helical" evidence="7">
    <location>
        <begin position="344"/>
        <end position="367"/>
    </location>
</feature>
<keyword evidence="3 7" id="KW-0812">Transmembrane</keyword>
<evidence type="ECO:0000256" key="5">
    <source>
        <dbReference type="ARBA" id="ARBA00023136"/>
    </source>
</evidence>
<evidence type="ECO:0000256" key="6">
    <source>
        <dbReference type="SAM" id="MobiDB-lite"/>
    </source>
</evidence>
<feature type="transmembrane region" description="Helical" evidence="7">
    <location>
        <begin position="38"/>
        <end position="55"/>
    </location>
</feature>
<comment type="subcellular location">
    <subcellularLocation>
        <location evidence="1">Cell membrane</location>
        <topology evidence="1">Multi-pass membrane protein</topology>
    </subcellularLocation>
</comment>
<feature type="transmembrane region" description="Helical" evidence="7">
    <location>
        <begin position="691"/>
        <end position="710"/>
    </location>
</feature>
<dbReference type="RefSeq" id="WP_173134400.1">
    <property type="nucleotide sequence ID" value="NZ_JABRWJ010000016.1"/>
</dbReference>
<keyword evidence="10" id="KW-1185">Reference proteome</keyword>
<keyword evidence="5 7" id="KW-0472">Membrane</keyword>
<proteinExistence type="predicted"/>
<accession>A0ABX2ETM2</accession>
<dbReference type="SUPFAM" id="SSF82866">
    <property type="entry name" value="Multidrug efflux transporter AcrB transmembrane domain"/>
    <property type="match status" value="2"/>
</dbReference>
<keyword evidence="4 7" id="KW-1133">Transmembrane helix</keyword>
<feature type="transmembrane region" description="Helical" evidence="7">
    <location>
        <begin position="247"/>
        <end position="266"/>
    </location>
</feature>
<feature type="transmembrane region" description="Helical" evidence="7">
    <location>
        <begin position="299"/>
        <end position="317"/>
    </location>
</feature>
<feature type="transmembrane region" description="Helical" evidence="7">
    <location>
        <begin position="766"/>
        <end position="790"/>
    </location>
</feature>
<evidence type="ECO:0000313" key="10">
    <source>
        <dbReference type="Proteomes" id="UP000737171"/>
    </source>
</evidence>
<feature type="region of interest" description="Disordered" evidence="6">
    <location>
        <begin position="801"/>
        <end position="829"/>
    </location>
</feature>
<evidence type="ECO:0000256" key="2">
    <source>
        <dbReference type="ARBA" id="ARBA00022475"/>
    </source>
</evidence>
<dbReference type="Pfam" id="PF03176">
    <property type="entry name" value="MMPL"/>
    <property type="match status" value="1"/>
</dbReference>
<feature type="transmembrane region" description="Helical" evidence="7">
    <location>
        <begin position="434"/>
        <end position="452"/>
    </location>
</feature>
<dbReference type="Proteomes" id="UP000737171">
    <property type="component" value="Unassembled WGS sequence"/>
</dbReference>
<dbReference type="InterPro" id="IPR050545">
    <property type="entry name" value="Mycobact_MmpL"/>
</dbReference>
<evidence type="ECO:0000256" key="1">
    <source>
        <dbReference type="ARBA" id="ARBA00004651"/>
    </source>
</evidence>
<evidence type="ECO:0000256" key="7">
    <source>
        <dbReference type="SAM" id="Phobius"/>
    </source>
</evidence>
<protein>
    <submittedName>
        <fullName evidence="9">MMPL family transporter</fullName>
    </submittedName>
</protein>
<evidence type="ECO:0000256" key="3">
    <source>
        <dbReference type="ARBA" id="ARBA00022692"/>
    </source>
</evidence>
<feature type="transmembrane region" description="Helical" evidence="7">
    <location>
        <begin position="373"/>
        <end position="398"/>
    </location>
</feature>
<feature type="transmembrane region" description="Helical" evidence="7">
    <location>
        <begin position="273"/>
        <end position="293"/>
    </location>
</feature>